<organism evidence="1 2">
    <name type="scientific">Paracoccus fontiphilus</name>
    <dbReference type="NCBI Taxonomy" id="1815556"/>
    <lineage>
        <taxon>Bacteria</taxon>
        <taxon>Pseudomonadati</taxon>
        <taxon>Pseudomonadota</taxon>
        <taxon>Alphaproteobacteria</taxon>
        <taxon>Rhodobacterales</taxon>
        <taxon>Paracoccaceae</taxon>
        <taxon>Paracoccus</taxon>
    </lineage>
</organism>
<name>A0ABV7IK80_9RHOB</name>
<accession>A0ABV7IK80</accession>
<sequence length="443" mass="46287">MIVYRPIGCHSPPTRPKMEFIVTPHRLFLPVALTIVASHGLPALAQEAPADPGACGAAQVQWLAQDEAGQDVSAAQAALSAQVQVTGSRDTVLAFRATAERQSLRVEARTENGDPAISLLTGDGDVIAENDDTPVSLNSRVETAVGPGIYCVAVRSVGGGDMAATVQVSRPEQPALLNEESESAGSGNQIAACTPDTAATALGEGAMDERLAQGPVSTTQDGTQVGYYRFSLSQPMPVTLRASSPTLDPYLKLFDAQGVLVGENDDADGLNARLDFVSTLAAGDYCIGAASLSGEAGELTITAEKLDPETFLRNAYRKGELNPPADGSYPVQSVDLTRQKQTVVLHDGTAQWLGFDLDQPTVVIVSAYGSLVGADPRLVLFAASGALEAENDDVDGSTNARVGPVLLQPGRYHLGVVDVSRADGAAGPIRPIGLMIERFLRAE</sequence>
<dbReference type="Proteomes" id="UP001595557">
    <property type="component" value="Unassembled WGS sequence"/>
</dbReference>
<dbReference type="EMBL" id="JBHRTE010000086">
    <property type="protein sequence ID" value="MFC3169774.1"/>
    <property type="molecule type" value="Genomic_DNA"/>
</dbReference>
<keyword evidence="2" id="KW-1185">Reference proteome</keyword>
<dbReference type="Gene3D" id="2.60.120.380">
    <property type="match status" value="1"/>
</dbReference>
<evidence type="ECO:0000313" key="1">
    <source>
        <dbReference type="EMBL" id="MFC3169774.1"/>
    </source>
</evidence>
<proteinExistence type="predicted"/>
<gene>
    <name evidence="1" type="ORF">ACFOD7_17120</name>
</gene>
<evidence type="ECO:0008006" key="3">
    <source>
        <dbReference type="Google" id="ProtNLM"/>
    </source>
</evidence>
<comment type="caution">
    <text evidence="1">The sequence shown here is derived from an EMBL/GenBank/DDBJ whole genome shotgun (WGS) entry which is preliminary data.</text>
</comment>
<evidence type="ECO:0000313" key="2">
    <source>
        <dbReference type="Proteomes" id="UP001595557"/>
    </source>
</evidence>
<reference evidence="2" key="1">
    <citation type="journal article" date="2019" name="Int. J. Syst. Evol. Microbiol.">
        <title>The Global Catalogue of Microorganisms (GCM) 10K type strain sequencing project: providing services to taxonomists for standard genome sequencing and annotation.</title>
        <authorList>
            <consortium name="The Broad Institute Genomics Platform"/>
            <consortium name="The Broad Institute Genome Sequencing Center for Infectious Disease"/>
            <person name="Wu L."/>
            <person name="Ma J."/>
        </authorList>
    </citation>
    <scope>NUCLEOTIDE SEQUENCE [LARGE SCALE GENOMIC DNA]</scope>
    <source>
        <strain evidence="2">KCTC 52239</strain>
    </source>
</reference>
<protein>
    <recommendedName>
        <fullName evidence="3">Pre-peptidase C-terminal domain-containing protein</fullName>
    </recommendedName>
</protein>